<dbReference type="Proteomes" id="UP000077266">
    <property type="component" value="Unassembled WGS sequence"/>
</dbReference>
<proteinExistence type="predicted"/>
<protein>
    <recommendedName>
        <fullName evidence="3">F-box domain-containing protein</fullName>
    </recommendedName>
</protein>
<accession>A0A165GTB8</accession>
<evidence type="ECO:0008006" key="3">
    <source>
        <dbReference type="Google" id="ProtNLM"/>
    </source>
</evidence>
<dbReference type="AlphaFoldDB" id="A0A165GTB8"/>
<organism evidence="1 2">
    <name type="scientific">Exidia glandulosa HHB12029</name>
    <dbReference type="NCBI Taxonomy" id="1314781"/>
    <lineage>
        <taxon>Eukaryota</taxon>
        <taxon>Fungi</taxon>
        <taxon>Dikarya</taxon>
        <taxon>Basidiomycota</taxon>
        <taxon>Agaricomycotina</taxon>
        <taxon>Agaricomycetes</taxon>
        <taxon>Auriculariales</taxon>
        <taxon>Exidiaceae</taxon>
        <taxon>Exidia</taxon>
    </lineage>
</organism>
<gene>
    <name evidence="1" type="ORF">EXIGLDRAFT_837457</name>
</gene>
<evidence type="ECO:0000313" key="1">
    <source>
        <dbReference type="EMBL" id="KZV90984.1"/>
    </source>
</evidence>
<dbReference type="EMBL" id="KV426037">
    <property type="protein sequence ID" value="KZV90984.1"/>
    <property type="molecule type" value="Genomic_DNA"/>
</dbReference>
<evidence type="ECO:0000313" key="2">
    <source>
        <dbReference type="Proteomes" id="UP000077266"/>
    </source>
</evidence>
<keyword evidence="2" id="KW-1185">Reference proteome</keyword>
<reference evidence="1 2" key="1">
    <citation type="journal article" date="2016" name="Mol. Biol. Evol.">
        <title>Comparative Genomics of Early-Diverging Mushroom-Forming Fungi Provides Insights into the Origins of Lignocellulose Decay Capabilities.</title>
        <authorList>
            <person name="Nagy L.G."/>
            <person name="Riley R."/>
            <person name="Tritt A."/>
            <person name="Adam C."/>
            <person name="Daum C."/>
            <person name="Floudas D."/>
            <person name="Sun H."/>
            <person name="Yadav J.S."/>
            <person name="Pangilinan J."/>
            <person name="Larsson K.H."/>
            <person name="Matsuura K."/>
            <person name="Barry K."/>
            <person name="Labutti K."/>
            <person name="Kuo R."/>
            <person name="Ohm R.A."/>
            <person name="Bhattacharya S.S."/>
            <person name="Shirouzu T."/>
            <person name="Yoshinaga Y."/>
            <person name="Martin F.M."/>
            <person name="Grigoriev I.V."/>
            <person name="Hibbett D.S."/>
        </authorList>
    </citation>
    <scope>NUCLEOTIDE SEQUENCE [LARGE SCALE GENOMIC DNA]</scope>
    <source>
        <strain evidence="1 2">HHB12029</strain>
    </source>
</reference>
<sequence length="291" mass="32834">MLVELPVELVRQIIELAARDAHVDDLAWLATSLALVCRAVHGWILPILYHTVLLNGAEETMIALESFEPAPFMAHVKCLMLVDTTNFKHGRQLHPEALASFSNVQTFAVDLISLRRLAQVKDFCPTRLIYWPDPRATDVPTAVESEQVFRQLTHIRCRVRPWYTIARARFAPSITHVFLDLTVNSYLGFLSEVGSIRLSLLTCPRCERVTVRLYPPPQDSMIDQTLLRDIISALRSLRDPRIYLFDDPTEPLTSMALSADAKGMFKACAREIRSGADVWESGFQLCAGAEE</sequence>
<dbReference type="OrthoDB" id="3145912at2759"/>
<dbReference type="InParanoid" id="A0A165GTB8"/>
<name>A0A165GTB8_EXIGL</name>